<evidence type="ECO:0000313" key="1">
    <source>
        <dbReference type="EMBL" id="MBS3679841.1"/>
    </source>
</evidence>
<evidence type="ECO:0008006" key="3">
    <source>
        <dbReference type="Google" id="ProtNLM"/>
    </source>
</evidence>
<organism evidence="1 2">
    <name type="scientific">Ornithinibacillus massiliensis</name>
    <dbReference type="NCBI Taxonomy" id="1944633"/>
    <lineage>
        <taxon>Bacteria</taxon>
        <taxon>Bacillati</taxon>
        <taxon>Bacillota</taxon>
        <taxon>Bacilli</taxon>
        <taxon>Bacillales</taxon>
        <taxon>Bacillaceae</taxon>
        <taxon>Ornithinibacillus</taxon>
    </lineage>
</organism>
<dbReference type="EMBL" id="JAGXBY010000002">
    <property type="protein sequence ID" value="MBS3679841.1"/>
    <property type="molecule type" value="Genomic_DNA"/>
</dbReference>
<reference evidence="1 2" key="1">
    <citation type="submission" date="2021-05" db="EMBL/GenBank/DDBJ databases">
        <title>Ornithinibacillus massiliensis sp. nov.</title>
        <authorList>
            <person name="Iwaza R."/>
            <person name="Lagier J.-C."/>
            <person name="Raoult D."/>
        </authorList>
    </citation>
    <scope>NUCLEOTIDE SEQUENCE [LARGE SCALE GENOMIC DNA]</scope>
    <source>
        <strain evidence="1 2">Marseille-P3601</strain>
    </source>
</reference>
<name>A0ABS5MBY0_9BACI</name>
<protein>
    <recommendedName>
        <fullName evidence="3">Bacteriocin</fullName>
    </recommendedName>
</protein>
<proteinExistence type="predicted"/>
<comment type="caution">
    <text evidence="1">The sequence shown here is derived from an EMBL/GenBank/DDBJ whole genome shotgun (WGS) entry which is preliminary data.</text>
</comment>
<sequence>MLNFSVDYQAASTNPNKVQKPSPIGCGGGTGCGNSSCRGGIACCYLCCTSDNDNGGN</sequence>
<evidence type="ECO:0000313" key="2">
    <source>
        <dbReference type="Proteomes" id="UP000681870"/>
    </source>
</evidence>
<dbReference type="Proteomes" id="UP000681870">
    <property type="component" value="Unassembled WGS sequence"/>
</dbReference>
<accession>A0ABS5MBY0</accession>
<keyword evidence="2" id="KW-1185">Reference proteome</keyword>
<gene>
    <name evidence="1" type="ORF">KGF86_06415</name>
</gene>